<gene>
    <name evidence="2" type="ORF">SRAA_0422</name>
</gene>
<name>A0A060NFN1_9BURK</name>
<dbReference type="EMBL" id="AP014568">
    <property type="protein sequence ID" value="BAO80276.1"/>
    <property type="molecule type" value="Genomic_DNA"/>
</dbReference>
<accession>A0A060NFN1</accession>
<reference evidence="2 3" key="1">
    <citation type="journal article" date="2014" name="Nat. Commun.">
        <title>Physiological and genomic features of highly alkaliphilic hydrogen-utilizing Betaproteobacteria from a continental serpentinizing site.</title>
        <authorList>
            <person name="Suzuki S."/>
            <person name="Kuenen J.G."/>
            <person name="Schipper K."/>
            <person name="van der Velde S."/>
            <person name="Ishii S."/>
            <person name="Wu A."/>
            <person name="Sorokin D.Y."/>
            <person name="Tenney A."/>
            <person name="Meng X.Y."/>
            <person name="Morrill P.L."/>
            <person name="Kamagata Y."/>
            <person name="Muyzer G."/>
            <person name="Nealson K.H."/>
        </authorList>
    </citation>
    <scope>NUCLEOTIDE SEQUENCE [LARGE SCALE GENOMIC DNA]</scope>
    <source>
        <strain evidence="2 3">A1</strain>
    </source>
</reference>
<dbReference type="OrthoDB" id="8688831at2"/>
<proteinExistence type="predicted"/>
<protein>
    <submittedName>
        <fullName evidence="2">Predicted prefoldin, molecular chaperone implicated in de novo protein folding</fullName>
    </submittedName>
</protein>
<feature type="coiled-coil region" evidence="1">
    <location>
        <begin position="14"/>
        <end position="55"/>
    </location>
</feature>
<organism evidence="2 3">
    <name type="scientific">Serpentinimonas raichei</name>
    <dbReference type="NCBI Taxonomy" id="1458425"/>
    <lineage>
        <taxon>Bacteria</taxon>
        <taxon>Pseudomonadati</taxon>
        <taxon>Pseudomonadota</taxon>
        <taxon>Betaproteobacteria</taxon>
        <taxon>Burkholderiales</taxon>
        <taxon>Comamonadaceae</taxon>
        <taxon>Serpentinimonas</taxon>
    </lineage>
</organism>
<dbReference type="HOGENOM" id="CLU_193891_0_0_4"/>
<keyword evidence="3" id="KW-1185">Reference proteome</keyword>
<evidence type="ECO:0000313" key="2">
    <source>
        <dbReference type="EMBL" id="BAO80276.1"/>
    </source>
</evidence>
<dbReference type="AlphaFoldDB" id="A0A060NFN1"/>
<evidence type="ECO:0000313" key="3">
    <source>
        <dbReference type="Proteomes" id="UP000067461"/>
    </source>
</evidence>
<dbReference type="RefSeq" id="WP_034113816.1">
    <property type="nucleotide sequence ID" value="NZ_AP014568.1"/>
</dbReference>
<sequence length="72" mass="8478">MPVQTSIDHISERVNRLLLRHEELLRANQLLQQQVEALRQERDLLRLQSQAVRQRLDALIEQLPAESDDSRP</sequence>
<evidence type="ECO:0000256" key="1">
    <source>
        <dbReference type="SAM" id="Coils"/>
    </source>
</evidence>
<dbReference type="KEGG" id="cbaa:SRAA_0422"/>
<dbReference type="Proteomes" id="UP000067461">
    <property type="component" value="Chromosome"/>
</dbReference>
<keyword evidence="1" id="KW-0175">Coiled coil</keyword>